<evidence type="ECO:0000313" key="5">
    <source>
        <dbReference type="EMBL" id="MFD1294375.1"/>
    </source>
</evidence>
<sequence>MQIFDNIKNYFVNNTEDVDDYSNRFYIRSIEVDNTKDQKVNDIYLKPHKRSFFEVAILNRTTKSIKIGQQTLQKTNNTLAIVSPFQTINFSKKDKKDTDIGYIINFKASLFENLNNSYDVQNEFPFFKLHSLPIYQLNDNDFFGIELLAKEIFEESRTSKMNSLNIITHLLLVLLYKIKRITHNSEGISSMNRNDIILAKFEQKILSNNNTFLSVKEYASLMNISAIYLSECVKKATGKSAQKIIIDYKVLYAKTLLNHKEKTITEIADTLGFNEVANFNQFFKRNTGITASQFRKQLS</sequence>
<dbReference type="SMART" id="SM00342">
    <property type="entry name" value="HTH_ARAC"/>
    <property type="match status" value="1"/>
</dbReference>
<organism evidence="5 6">
    <name type="scientific">Lutibacter holmesii</name>
    <dbReference type="NCBI Taxonomy" id="1137985"/>
    <lineage>
        <taxon>Bacteria</taxon>
        <taxon>Pseudomonadati</taxon>
        <taxon>Bacteroidota</taxon>
        <taxon>Flavobacteriia</taxon>
        <taxon>Flavobacteriales</taxon>
        <taxon>Flavobacteriaceae</taxon>
        <taxon>Lutibacter</taxon>
    </lineage>
</organism>
<evidence type="ECO:0000256" key="3">
    <source>
        <dbReference type="ARBA" id="ARBA00023163"/>
    </source>
</evidence>
<evidence type="ECO:0000259" key="4">
    <source>
        <dbReference type="PROSITE" id="PS01124"/>
    </source>
</evidence>
<dbReference type="Proteomes" id="UP001597241">
    <property type="component" value="Unassembled WGS sequence"/>
</dbReference>
<keyword evidence="1" id="KW-0805">Transcription regulation</keyword>
<dbReference type="PANTHER" id="PTHR43280">
    <property type="entry name" value="ARAC-FAMILY TRANSCRIPTIONAL REGULATOR"/>
    <property type="match status" value="1"/>
</dbReference>
<keyword evidence="6" id="KW-1185">Reference proteome</keyword>
<accession>A0ABW3WQP5</accession>
<evidence type="ECO:0000313" key="6">
    <source>
        <dbReference type="Proteomes" id="UP001597241"/>
    </source>
</evidence>
<proteinExistence type="predicted"/>
<dbReference type="RefSeq" id="WP_386809562.1">
    <property type="nucleotide sequence ID" value="NZ_JBHTMV010000004.1"/>
</dbReference>
<dbReference type="InterPro" id="IPR018062">
    <property type="entry name" value="HTH_AraC-typ_CS"/>
</dbReference>
<name>A0ABW3WQP5_9FLAO</name>
<protein>
    <submittedName>
        <fullName evidence="5">Helix-turn-helix domain-containing protein</fullName>
    </submittedName>
</protein>
<gene>
    <name evidence="5" type="ORF">ACFQ5N_11060</name>
</gene>
<dbReference type="InterPro" id="IPR009057">
    <property type="entry name" value="Homeodomain-like_sf"/>
</dbReference>
<dbReference type="PROSITE" id="PS00041">
    <property type="entry name" value="HTH_ARAC_FAMILY_1"/>
    <property type="match status" value="1"/>
</dbReference>
<dbReference type="InterPro" id="IPR018060">
    <property type="entry name" value="HTH_AraC"/>
</dbReference>
<keyword evidence="2" id="KW-0238">DNA-binding</keyword>
<evidence type="ECO:0000256" key="2">
    <source>
        <dbReference type="ARBA" id="ARBA00023125"/>
    </source>
</evidence>
<dbReference type="PANTHER" id="PTHR43280:SF32">
    <property type="entry name" value="TRANSCRIPTIONAL REGULATORY PROTEIN"/>
    <property type="match status" value="1"/>
</dbReference>
<comment type="caution">
    <text evidence="5">The sequence shown here is derived from an EMBL/GenBank/DDBJ whole genome shotgun (WGS) entry which is preliminary data.</text>
</comment>
<reference evidence="6" key="1">
    <citation type="journal article" date="2019" name="Int. J. Syst. Evol. Microbiol.">
        <title>The Global Catalogue of Microorganisms (GCM) 10K type strain sequencing project: providing services to taxonomists for standard genome sequencing and annotation.</title>
        <authorList>
            <consortium name="The Broad Institute Genomics Platform"/>
            <consortium name="The Broad Institute Genome Sequencing Center for Infectious Disease"/>
            <person name="Wu L."/>
            <person name="Ma J."/>
        </authorList>
    </citation>
    <scope>NUCLEOTIDE SEQUENCE [LARGE SCALE GENOMIC DNA]</scope>
    <source>
        <strain evidence="6">CCUG 62221</strain>
    </source>
</reference>
<dbReference type="Gene3D" id="1.10.10.60">
    <property type="entry name" value="Homeodomain-like"/>
    <property type="match status" value="1"/>
</dbReference>
<keyword evidence="3" id="KW-0804">Transcription</keyword>
<dbReference type="PROSITE" id="PS01124">
    <property type="entry name" value="HTH_ARAC_FAMILY_2"/>
    <property type="match status" value="1"/>
</dbReference>
<dbReference type="EMBL" id="JBHTMV010000004">
    <property type="protein sequence ID" value="MFD1294375.1"/>
    <property type="molecule type" value="Genomic_DNA"/>
</dbReference>
<evidence type="ECO:0000256" key="1">
    <source>
        <dbReference type="ARBA" id="ARBA00023015"/>
    </source>
</evidence>
<dbReference type="SUPFAM" id="SSF46689">
    <property type="entry name" value="Homeodomain-like"/>
    <property type="match status" value="1"/>
</dbReference>
<dbReference type="Pfam" id="PF12833">
    <property type="entry name" value="HTH_18"/>
    <property type="match status" value="1"/>
</dbReference>
<feature type="domain" description="HTH araC/xylS-type" evidence="4">
    <location>
        <begin position="195"/>
        <end position="297"/>
    </location>
</feature>